<evidence type="ECO:0008006" key="3">
    <source>
        <dbReference type="Google" id="ProtNLM"/>
    </source>
</evidence>
<evidence type="ECO:0000313" key="1">
    <source>
        <dbReference type="EMBL" id="SCY72548.1"/>
    </source>
</evidence>
<name>A0A1G5IB58_9RHOB</name>
<sequence>MKSLTLPLLIAALALGGCGRLADSRLNPANWGGGRAAPASLEPEGGYVAREQLPLVPQLLGAEWQPLNEGRLLVVRGFAPRKGYHSAALVTTRLQPGSRLAPDADGILRLRFIAVPPAEGDPAALPAAPATDTITVALPFSTIQLNRLRAVEITGADRVLTLSR</sequence>
<dbReference type="PROSITE" id="PS51257">
    <property type="entry name" value="PROKAR_LIPOPROTEIN"/>
    <property type="match status" value="1"/>
</dbReference>
<accession>A0A1G5IB58</accession>
<dbReference type="OrthoDB" id="7773807at2"/>
<dbReference type="STRING" id="336292.SAMN05660710_02511"/>
<dbReference type="RefSeq" id="WP_090744920.1">
    <property type="nucleotide sequence ID" value="NZ_FMVT01000008.1"/>
</dbReference>
<keyword evidence="2" id="KW-1185">Reference proteome</keyword>
<evidence type="ECO:0000313" key="2">
    <source>
        <dbReference type="Proteomes" id="UP000199502"/>
    </source>
</evidence>
<protein>
    <recommendedName>
        <fullName evidence="3">Lipoprotein</fullName>
    </recommendedName>
</protein>
<dbReference type="AlphaFoldDB" id="A0A1G5IB58"/>
<proteinExistence type="predicted"/>
<dbReference type="EMBL" id="FMVT01000008">
    <property type="protein sequence ID" value="SCY72548.1"/>
    <property type="molecule type" value="Genomic_DNA"/>
</dbReference>
<gene>
    <name evidence="1" type="ORF">SAMN05660710_02511</name>
</gene>
<reference evidence="1 2" key="1">
    <citation type="submission" date="2016-10" db="EMBL/GenBank/DDBJ databases">
        <authorList>
            <person name="de Groot N.N."/>
        </authorList>
    </citation>
    <scope>NUCLEOTIDE SEQUENCE [LARGE SCALE GENOMIC DNA]</scope>
    <source>
        <strain evidence="1 2">CGMCC 1.8925</strain>
    </source>
</reference>
<dbReference type="Proteomes" id="UP000199502">
    <property type="component" value="Unassembled WGS sequence"/>
</dbReference>
<organism evidence="1 2">
    <name type="scientific">Paracoccus tibetensis</name>
    <dbReference type="NCBI Taxonomy" id="336292"/>
    <lineage>
        <taxon>Bacteria</taxon>
        <taxon>Pseudomonadati</taxon>
        <taxon>Pseudomonadota</taxon>
        <taxon>Alphaproteobacteria</taxon>
        <taxon>Rhodobacterales</taxon>
        <taxon>Paracoccaceae</taxon>
        <taxon>Paracoccus</taxon>
    </lineage>
</organism>